<gene>
    <name evidence="2" type="ORF">SBRY_120108</name>
</gene>
<name>A0A9W4E523_9ACTN</name>
<dbReference type="Proteomes" id="UP001153328">
    <property type="component" value="Unassembled WGS sequence"/>
</dbReference>
<keyword evidence="3" id="KW-1185">Reference proteome</keyword>
<protein>
    <submittedName>
        <fullName evidence="2">Salicylate esterase</fullName>
    </submittedName>
</protein>
<reference evidence="2" key="1">
    <citation type="submission" date="2021-06" db="EMBL/GenBank/DDBJ databases">
        <authorList>
            <person name="Arsene-Ploetze F."/>
        </authorList>
    </citation>
    <scope>NUCLEOTIDE SEQUENCE</scope>
    <source>
        <strain evidence="2">SBRY1</strain>
    </source>
</reference>
<proteinExistence type="predicted"/>
<dbReference type="PANTHER" id="PTHR37017:SF11">
    <property type="entry name" value="ESTERASE_LIPASE_THIOESTERASE DOMAIN-CONTAINING PROTEIN"/>
    <property type="match status" value="1"/>
</dbReference>
<dbReference type="Gene3D" id="3.40.50.1820">
    <property type="entry name" value="alpha/beta hydrolase"/>
    <property type="match status" value="1"/>
</dbReference>
<organism evidence="2 3">
    <name type="scientific">Actinacidiphila bryophytorum</name>
    <dbReference type="NCBI Taxonomy" id="1436133"/>
    <lineage>
        <taxon>Bacteria</taxon>
        <taxon>Bacillati</taxon>
        <taxon>Actinomycetota</taxon>
        <taxon>Actinomycetes</taxon>
        <taxon>Kitasatosporales</taxon>
        <taxon>Streptomycetaceae</taxon>
        <taxon>Actinacidiphila</taxon>
    </lineage>
</organism>
<dbReference type="RefSeq" id="WP_205045971.1">
    <property type="nucleotide sequence ID" value="NZ_CAJVAX010000004.1"/>
</dbReference>
<dbReference type="EMBL" id="CAJVAX010000004">
    <property type="protein sequence ID" value="CAG7618135.1"/>
    <property type="molecule type" value="Genomic_DNA"/>
</dbReference>
<dbReference type="AlphaFoldDB" id="A0A9W4E523"/>
<dbReference type="GO" id="GO:0003824">
    <property type="term" value="F:catalytic activity"/>
    <property type="evidence" value="ECO:0007669"/>
    <property type="project" value="UniProtKB-ARBA"/>
</dbReference>
<dbReference type="InterPro" id="IPR052897">
    <property type="entry name" value="Sec-Metab_Biosynth_Hydrolase"/>
</dbReference>
<evidence type="ECO:0000313" key="3">
    <source>
        <dbReference type="Proteomes" id="UP001153328"/>
    </source>
</evidence>
<comment type="caution">
    <text evidence="2">The sequence shown here is derived from an EMBL/GenBank/DDBJ whole genome shotgun (WGS) entry which is preliminary data.</text>
</comment>
<evidence type="ECO:0000259" key="1">
    <source>
        <dbReference type="Pfam" id="PF12697"/>
    </source>
</evidence>
<dbReference type="InterPro" id="IPR000073">
    <property type="entry name" value="AB_hydrolase_1"/>
</dbReference>
<dbReference type="Pfam" id="PF12697">
    <property type="entry name" value="Abhydrolase_6"/>
    <property type="match status" value="1"/>
</dbReference>
<feature type="domain" description="AB hydrolase-1" evidence="1">
    <location>
        <begin position="13"/>
        <end position="224"/>
    </location>
</feature>
<evidence type="ECO:0000313" key="2">
    <source>
        <dbReference type="EMBL" id="CAG7618135.1"/>
    </source>
</evidence>
<dbReference type="SUPFAM" id="SSF53474">
    <property type="entry name" value="alpha/beta-Hydrolases"/>
    <property type="match status" value="1"/>
</dbReference>
<dbReference type="PANTHER" id="PTHR37017">
    <property type="entry name" value="AB HYDROLASE-1 DOMAIN-CONTAINING PROTEIN-RELATED"/>
    <property type="match status" value="1"/>
</dbReference>
<accession>A0A9W4E523</accession>
<dbReference type="InterPro" id="IPR029058">
    <property type="entry name" value="AB_hydrolase_fold"/>
</dbReference>
<sequence length="231" mass="25309">MTTDERKEQRRTFVLVPGAWHGAWVWDGMAARLREAGHRAVAVTLDGLEPEPSPEGAAANLDTHIDRVLAVLDSCGPGPVTLCAHSYGGFVAAGAADRAARPPERLVFCDAFVPADGDSWWDLANDHYRDRIIAGARADGRTAAPSPGTDPRRRPHPVASFLQRLRLGDGMDRVARRTLVHASGWAATPFRPQFERLRTDPRWEVHDLPVGHAVYDEAPDDLFAVLTDSAR</sequence>